<evidence type="ECO:0000256" key="5">
    <source>
        <dbReference type="ARBA" id="ARBA00022833"/>
    </source>
</evidence>
<feature type="binding site" evidence="9">
    <location>
        <position position="149"/>
    </location>
    <ligand>
        <name>Zn(2+)</name>
        <dbReference type="ChEBI" id="CHEBI:29105"/>
        <label>1</label>
    </ligand>
</feature>
<feature type="domain" description="Peptidase M20 dimerisation" evidence="10">
    <location>
        <begin position="217"/>
        <end position="315"/>
    </location>
</feature>
<evidence type="ECO:0000256" key="6">
    <source>
        <dbReference type="ARBA" id="ARBA00023049"/>
    </source>
</evidence>
<dbReference type="AlphaFoldDB" id="A0A560MCL8"/>
<feature type="binding site" evidence="9">
    <location>
        <position position="184"/>
    </location>
    <ligand>
        <name>Zn(2+)</name>
        <dbReference type="ChEBI" id="CHEBI:29105"/>
        <label>2</label>
    </ligand>
</feature>
<dbReference type="STRING" id="1755647.AS156_14460"/>
<dbReference type="SUPFAM" id="SSF55031">
    <property type="entry name" value="Bacterial exopeptidase dimerisation domain"/>
    <property type="match status" value="1"/>
</dbReference>
<dbReference type="GO" id="GO:0045148">
    <property type="term" value="F:tripeptide aminopeptidase activity"/>
    <property type="evidence" value="ECO:0007669"/>
    <property type="project" value="UniProtKB-UniRule"/>
</dbReference>
<dbReference type="InterPro" id="IPR011650">
    <property type="entry name" value="Peptidase_M20_dimer"/>
</dbReference>
<dbReference type="Pfam" id="PF07687">
    <property type="entry name" value="M20_dimer"/>
    <property type="match status" value="1"/>
</dbReference>
<dbReference type="GO" id="GO:0008237">
    <property type="term" value="F:metallopeptidase activity"/>
    <property type="evidence" value="ECO:0007669"/>
    <property type="project" value="UniProtKB-KW"/>
</dbReference>
<evidence type="ECO:0000256" key="1">
    <source>
        <dbReference type="ARBA" id="ARBA00009692"/>
    </source>
</evidence>
<evidence type="ECO:0000256" key="8">
    <source>
        <dbReference type="PIRSR" id="PIRSR037215-1"/>
    </source>
</evidence>
<evidence type="ECO:0000256" key="7">
    <source>
        <dbReference type="NCBIfam" id="TIGR01882"/>
    </source>
</evidence>
<dbReference type="InterPro" id="IPR001261">
    <property type="entry name" value="ArgE/DapE_CS"/>
</dbReference>
<dbReference type="GO" id="GO:0005829">
    <property type="term" value="C:cytosol"/>
    <property type="evidence" value="ECO:0007669"/>
    <property type="project" value="TreeGrafter"/>
</dbReference>
<evidence type="ECO:0000256" key="3">
    <source>
        <dbReference type="ARBA" id="ARBA00022723"/>
    </source>
</evidence>
<gene>
    <name evidence="11" type="ORF">FBZ93_103376</name>
</gene>
<dbReference type="Proteomes" id="UP000321304">
    <property type="component" value="Unassembled WGS sequence"/>
</dbReference>
<feature type="binding site" evidence="9">
    <location>
        <position position="149"/>
    </location>
    <ligand>
        <name>Zn(2+)</name>
        <dbReference type="ChEBI" id="CHEBI:29105"/>
        <label>2</label>
    </ligand>
</feature>
<dbReference type="SUPFAM" id="SSF53187">
    <property type="entry name" value="Zn-dependent exopeptidases"/>
    <property type="match status" value="1"/>
</dbReference>
<dbReference type="EMBL" id="VITY01000003">
    <property type="protein sequence ID" value="TWC05360.1"/>
    <property type="molecule type" value="Genomic_DNA"/>
</dbReference>
<feature type="active site" description="Proton acceptor" evidence="8">
    <location>
        <position position="183"/>
    </location>
</feature>
<dbReference type="PROSITE" id="PS00759">
    <property type="entry name" value="ARGE_DAPE_CPG2_2"/>
    <property type="match status" value="1"/>
</dbReference>
<accession>A0A560MCL8</accession>
<evidence type="ECO:0000313" key="12">
    <source>
        <dbReference type="Proteomes" id="UP000321304"/>
    </source>
</evidence>
<feature type="binding site" evidence="9">
    <location>
        <position position="86"/>
    </location>
    <ligand>
        <name>Zn(2+)</name>
        <dbReference type="ChEBI" id="CHEBI:29105"/>
        <label>1</label>
    </ligand>
</feature>
<comment type="cofactor">
    <cofactor evidence="9">
        <name>Zn(2+)</name>
        <dbReference type="ChEBI" id="CHEBI:29105"/>
    </cofactor>
    <text evidence="9">Binds 2 Zn(2+) ions per subunit.</text>
</comment>
<name>A0A560MCL8_9BRAD</name>
<dbReference type="Gene3D" id="3.40.630.10">
    <property type="entry name" value="Zn peptidases"/>
    <property type="match status" value="1"/>
</dbReference>
<dbReference type="InterPro" id="IPR002933">
    <property type="entry name" value="Peptidase_M20"/>
</dbReference>
<dbReference type="PANTHER" id="PTHR42994">
    <property type="entry name" value="PEPTIDASE T"/>
    <property type="match status" value="1"/>
</dbReference>
<dbReference type="InterPro" id="IPR010161">
    <property type="entry name" value="Peptidase_M20B"/>
</dbReference>
<dbReference type="GO" id="GO:0006518">
    <property type="term" value="P:peptide metabolic process"/>
    <property type="evidence" value="ECO:0007669"/>
    <property type="project" value="InterPro"/>
</dbReference>
<comment type="caution">
    <text evidence="11">The sequence shown here is derived from an EMBL/GenBank/DDBJ whole genome shotgun (WGS) entry which is preliminary data.</text>
</comment>
<dbReference type="Gene3D" id="3.30.70.360">
    <property type="match status" value="1"/>
</dbReference>
<proteinExistence type="inferred from homology"/>
<dbReference type="GO" id="GO:0008270">
    <property type="term" value="F:zinc ion binding"/>
    <property type="evidence" value="ECO:0007669"/>
    <property type="project" value="InterPro"/>
</dbReference>
<keyword evidence="6" id="KW-0482">Metalloprotease</keyword>
<evidence type="ECO:0000256" key="4">
    <source>
        <dbReference type="ARBA" id="ARBA00022801"/>
    </source>
</evidence>
<dbReference type="InterPro" id="IPR036264">
    <property type="entry name" value="Bact_exopeptidase_dim_dom"/>
</dbReference>
<keyword evidence="3 9" id="KW-0479">Metal-binding</keyword>
<protein>
    <recommendedName>
        <fullName evidence="7">Peptidase T</fullName>
        <ecNumber evidence="7">3.4.11.4</ecNumber>
    </recommendedName>
</protein>
<dbReference type="PANTHER" id="PTHR42994:SF1">
    <property type="entry name" value="PEPTIDASE T"/>
    <property type="match status" value="1"/>
</dbReference>
<feature type="binding site" evidence="9">
    <location>
        <position position="389"/>
    </location>
    <ligand>
        <name>Zn(2+)</name>
        <dbReference type="ChEBI" id="CHEBI:29105"/>
        <label>2</label>
    </ligand>
</feature>
<keyword evidence="12" id="KW-1185">Reference proteome</keyword>
<dbReference type="Pfam" id="PF01546">
    <property type="entry name" value="Peptidase_M20"/>
    <property type="match status" value="1"/>
</dbReference>
<dbReference type="NCBIfam" id="NF009920">
    <property type="entry name" value="PRK13381.1"/>
    <property type="match status" value="1"/>
</dbReference>
<keyword evidence="2" id="KW-0645">Protease</keyword>
<sequence>MLAPVLDFKHTVTERFLRYVVIDTQSDPDSPTCPSTEKQKNLGRLLVTELQAMGIADAHLDPHGYVYATIPANTDKTVPVICFCSHMDTSPDCTGKNVKPQVVKNYRGGDIVLPADASQVIRAAEHEALADQIGNDIITTDGTTLLGADNKAGLAEIMDAAHFLMTNPQVKHGTIKILFTPDEEIGRGVDKVDIKKLGADFGYTMDGETAGHIEDETFSADGASIIIEGVATHPGFAKGKMEHAIKIAAAIVDRLPKDTCSPETTEGKEGFLHPVAISGALEHARIDFIVRDFTEAGLKQKEALLEAIAKDVMKGYPRSTYRMEVKQQYRNMKEVIDRHPQIVAYAIEAIERAGLTPVKTSIRGGTDGSRLSFMGLPCPNIFAGEHAFHSRLEWVSRQDMEKAVQTIVHLAMIWEERA</sequence>
<dbReference type="CDD" id="cd03892">
    <property type="entry name" value="M20_peptT"/>
    <property type="match status" value="1"/>
</dbReference>
<dbReference type="RefSeq" id="WP_146985682.1">
    <property type="nucleotide sequence ID" value="NZ_VITY01000003.1"/>
</dbReference>
<dbReference type="OrthoDB" id="9804934at2"/>
<dbReference type="EC" id="3.4.11.4" evidence="7"/>
<feature type="binding site" evidence="9">
    <location>
        <position position="206"/>
    </location>
    <ligand>
        <name>Zn(2+)</name>
        <dbReference type="ChEBI" id="CHEBI:29105"/>
        <label>1</label>
    </ligand>
</feature>
<organism evidence="11 12">
    <name type="scientific">Bradyrhizobium macuxiense</name>
    <dbReference type="NCBI Taxonomy" id="1755647"/>
    <lineage>
        <taxon>Bacteria</taxon>
        <taxon>Pseudomonadati</taxon>
        <taxon>Pseudomonadota</taxon>
        <taxon>Alphaproteobacteria</taxon>
        <taxon>Hyphomicrobiales</taxon>
        <taxon>Nitrobacteraceae</taxon>
        <taxon>Bradyrhizobium</taxon>
    </lineage>
</organism>
<feature type="active site" evidence="8">
    <location>
        <position position="88"/>
    </location>
</feature>
<reference evidence="11 12" key="1">
    <citation type="submission" date="2019-06" db="EMBL/GenBank/DDBJ databases">
        <title>Genomic Encyclopedia of Type Strains, Phase IV (KMG-V): Genome sequencing to study the core and pangenomes of soil and plant-associated prokaryotes.</title>
        <authorList>
            <person name="Whitman W."/>
        </authorList>
    </citation>
    <scope>NUCLEOTIDE SEQUENCE [LARGE SCALE GENOMIC DNA]</scope>
    <source>
        <strain evidence="11 12">BR 10355</strain>
    </source>
</reference>
<evidence type="ECO:0000313" key="11">
    <source>
        <dbReference type="EMBL" id="TWC05360.1"/>
    </source>
</evidence>
<dbReference type="NCBIfam" id="NF003976">
    <property type="entry name" value="PRK05469.1"/>
    <property type="match status" value="1"/>
</dbReference>
<keyword evidence="5 9" id="KW-0862">Zinc</keyword>
<keyword evidence="4" id="KW-0378">Hydrolase</keyword>
<evidence type="ECO:0000259" key="10">
    <source>
        <dbReference type="Pfam" id="PF07687"/>
    </source>
</evidence>
<dbReference type="NCBIfam" id="TIGR01882">
    <property type="entry name" value="peptidase-T"/>
    <property type="match status" value="1"/>
</dbReference>
<dbReference type="GO" id="GO:0006508">
    <property type="term" value="P:proteolysis"/>
    <property type="evidence" value="ECO:0007669"/>
    <property type="project" value="UniProtKB-UniRule"/>
</dbReference>
<evidence type="ECO:0000256" key="9">
    <source>
        <dbReference type="PIRSR" id="PIRSR037215-2"/>
    </source>
</evidence>
<dbReference type="PIRSF" id="PIRSF037215">
    <property type="entry name" value="Peptidase_M20B"/>
    <property type="match status" value="1"/>
</dbReference>
<evidence type="ECO:0000256" key="2">
    <source>
        <dbReference type="ARBA" id="ARBA00022670"/>
    </source>
</evidence>
<comment type="similarity">
    <text evidence="1">Belongs to the peptidase M20B family.</text>
</comment>